<comment type="similarity">
    <text evidence="2">Belongs to the binding-protein-dependent transport system permease family. CysTW subfamily.</text>
</comment>
<dbReference type="GO" id="GO:0005886">
    <property type="term" value="C:plasma membrane"/>
    <property type="evidence" value="ECO:0007669"/>
    <property type="project" value="UniProtKB-SubCell"/>
</dbReference>
<dbReference type="InterPro" id="IPR035906">
    <property type="entry name" value="MetI-like_sf"/>
</dbReference>
<dbReference type="AlphaFoldDB" id="A0A926DHT7"/>
<comment type="caution">
    <text evidence="10">The sequence shown here is derived from an EMBL/GenBank/DDBJ whole genome shotgun (WGS) entry which is preliminary data.</text>
</comment>
<dbReference type="SUPFAM" id="SSF161098">
    <property type="entry name" value="MetI-like"/>
    <property type="match status" value="1"/>
</dbReference>
<dbReference type="CDD" id="cd06261">
    <property type="entry name" value="TM_PBP2"/>
    <property type="match status" value="1"/>
</dbReference>
<dbReference type="Pfam" id="PF00528">
    <property type="entry name" value="BPD_transp_1"/>
    <property type="match status" value="1"/>
</dbReference>
<evidence type="ECO:0000256" key="8">
    <source>
        <dbReference type="RuleBase" id="RU363032"/>
    </source>
</evidence>
<dbReference type="InterPro" id="IPR000515">
    <property type="entry name" value="MetI-like"/>
</dbReference>
<keyword evidence="6 8" id="KW-1133">Transmembrane helix</keyword>
<dbReference type="EMBL" id="JACRSS010000001">
    <property type="protein sequence ID" value="MBC8537330.1"/>
    <property type="molecule type" value="Genomic_DNA"/>
</dbReference>
<evidence type="ECO:0000256" key="4">
    <source>
        <dbReference type="ARBA" id="ARBA00022475"/>
    </source>
</evidence>
<dbReference type="PANTHER" id="PTHR42929:SF1">
    <property type="entry name" value="INNER MEMBRANE ABC TRANSPORTER PERMEASE PROTEIN YDCU-RELATED"/>
    <property type="match status" value="1"/>
</dbReference>
<sequence>MKKKFFALPYIVWMILFTVMPLILVLVYAFFNTTPSGDVIFTTEYLASAFSPESLSVLWRSLGYALITTVLCLLIAYPAALLLSRLKPRTASILSLLFILPMWMNFLLRTYAWRALLDLNGPINQLLGLLGIPAQQMLYTEGAVIFGLVYNFLPFMLLPIYSVFTKMNTSYIEAAEDLGANKRQVLFRVILPLTRPGIITGITMVFMPAVSTFIISRLLGGAHYMMFGDLLENQFMLLKDWNTGSALALIMMILLIISMALMRKYDKDSTEGGTRLW</sequence>
<evidence type="ECO:0000256" key="6">
    <source>
        <dbReference type="ARBA" id="ARBA00022989"/>
    </source>
</evidence>
<evidence type="ECO:0000256" key="5">
    <source>
        <dbReference type="ARBA" id="ARBA00022692"/>
    </source>
</evidence>
<organism evidence="10 11">
    <name type="scientific">Guopingia tenuis</name>
    <dbReference type="NCBI Taxonomy" id="2763656"/>
    <lineage>
        <taxon>Bacteria</taxon>
        <taxon>Bacillati</taxon>
        <taxon>Bacillota</taxon>
        <taxon>Clostridia</taxon>
        <taxon>Christensenellales</taxon>
        <taxon>Christensenellaceae</taxon>
        <taxon>Guopingia</taxon>
    </lineage>
</organism>
<evidence type="ECO:0000313" key="11">
    <source>
        <dbReference type="Proteomes" id="UP000617951"/>
    </source>
</evidence>
<keyword evidence="3 8" id="KW-0813">Transport</keyword>
<proteinExistence type="inferred from homology"/>
<dbReference type="GO" id="GO:0055085">
    <property type="term" value="P:transmembrane transport"/>
    <property type="evidence" value="ECO:0007669"/>
    <property type="project" value="InterPro"/>
</dbReference>
<name>A0A926DHT7_9FIRM</name>
<keyword evidence="11" id="KW-1185">Reference proteome</keyword>
<gene>
    <name evidence="10" type="ORF">H8693_00070</name>
</gene>
<feature type="transmembrane region" description="Helical" evidence="8">
    <location>
        <begin position="143"/>
        <end position="164"/>
    </location>
</feature>
<reference evidence="10" key="1">
    <citation type="submission" date="2020-08" db="EMBL/GenBank/DDBJ databases">
        <title>Genome public.</title>
        <authorList>
            <person name="Liu C."/>
            <person name="Sun Q."/>
        </authorList>
    </citation>
    <scope>NUCLEOTIDE SEQUENCE</scope>
    <source>
        <strain evidence="10">NSJ-63</strain>
    </source>
</reference>
<evidence type="ECO:0000256" key="7">
    <source>
        <dbReference type="ARBA" id="ARBA00023136"/>
    </source>
</evidence>
<evidence type="ECO:0000259" key="9">
    <source>
        <dbReference type="PROSITE" id="PS50928"/>
    </source>
</evidence>
<evidence type="ECO:0000256" key="3">
    <source>
        <dbReference type="ARBA" id="ARBA00022448"/>
    </source>
</evidence>
<keyword evidence="7 8" id="KW-0472">Membrane</keyword>
<dbReference type="PROSITE" id="PS50928">
    <property type="entry name" value="ABC_TM1"/>
    <property type="match status" value="1"/>
</dbReference>
<dbReference type="PANTHER" id="PTHR42929">
    <property type="entry name" value="INNER MEMBRANE ABC TRANSPORTER PERMEASE PROTEIN YDCU-RELATED-RELATED"/>
    <property type="match status" value="1"/>
</dbReference>
<keyword evidence="5 8" id="KW-0812">Transmembrane</keyword>
<feature type="domain" description="ABC transmembrane type-1" evidence="9">
    <location>
        <begin position="58"/>
        <end position="262"/>
    </location>
</feature>
<evidence type="ECO:0000313" key="10">
    <source>
        <dbReference type="EMBL" id="MBC8537330.1"/>
    </source>
</evidence>
<evidence type="ECO:0000256" key="1">
    <source>
        <dbReference type="ARBA" id="ARBA00004651"/>
    </source>
</evidence>
<feature type="transmembrane region" description="Helical" evidence="8">
    <location>
        <begin position="198"/>
        <end position="224"/>
    </location>
</feature>
<dbReference type="Proteomes" id="UP000617951">
    <property type="component" value="Unassembled WGS sequence"/>
</dbReference>
<evidence type="ECO:0000256" key="2">
    <source>
        <dbReference type="ARBA" id="ARBA00007069"/>
    </source>
</evidence>
<feature type="transmembrane region" description="Helical" evidence="8">
    <location>
        <begin position="62"/>
        <end position="83"/>
    </location>
</feature>
<feature type="transmembrane region" description="Helical" evidence="8">
    <location>
        <begin position="7"/>
        <end position="31"/>
    </location>
</feature>
<protein>
    <submittedName>
        <fullName evidence="10">ABC transporter permease</fullName>
    </submittedName>
</protein>
<comment type="subcellular location">
    <subcellularLocation>
        <location evidence="1 8">Cell membrane</location>
        <topology evidence="1 8">Multi-pass membrane protein</topology>
    </subcellularLocation>
</comment>
<dbReference type="Gene3D" id="1.10.3720.10">
    <property type="entry name" value="MetI-like"/>
    <property type="match status" value="1"/>
</dbReference>
<dbReference type="RefSeq" id="WP_249279265.1">
    <property type="nucleotide sequence ID" value="NZ_JACRSS010000001.1"/>
</dbReference>
<feature type="transmembrane region" description="Helical" evidence="8">
    <location>
        <begin position="90"/>
        <end position="108"/>
    </location>
</feature>
<feature type="transmembrane region" description="Helical" evidence="8">
    <location>
        <begin position="244"/>
        <end position="262"/>
    </location>
</feature>
<accession>A0A926DHT7</accession>
<keyword evidence="4" id="KW-1003">Cell membrane</keyword>